<comment type="caution">
    <text evidence="2">The sequence shown here is derived from an EMBL/GenBank/DDBJ whole genome shotgun (WGS) entry which is preliminary data.</text>
</comment>
<accession>A0A9P6DC85</accession>
<name>A0A9P6DC85_PLEER</name>
<feature type="region of interest" description="Disordered" evidence="1">
    <location>
        <begin position="105"/>
        <end position="125"/>
    </location>
</feature>
<dbReference type="OrthoDB" id="3065655at2759"/>
<sequence length="125" mass="14062">MHVTVLISGPEPKKGGQLNVLSLHTGTNLSPVPKTWGEADKEKYQLVTQNFKELLHTAYTQQQQIDAAIPHTLPQNLDSLLVMEHNTPDDPKAFQIQEHGWKKKLSRRSLTSSKAKSRSLQVQKT</sequence>
<reference evidence="2" key="1">
    <citation type="submission" date="2020-11" db="EMBL/GenBank/DDBJ databases">
        <authorList>
            <consortium name="DOE Joint Genome Institute"/>
            <person name="Ahrendt S."/>
            <person name="Riley R."/>
            <person name="Andreopoulos W."/>
            <person name="Labutti K."/>
            <person name="Pangilinan J."/>
            <person name="Ruiz-Duenas F.J."/>
            <person name="Barrasa J.M."/>
            <person name="Sanchez-Garcia M."/>
            <person name="Camarero S."/>
            <person name="Miyauchi S."/>
            <person name="Serrano A."/>
            <person name="Linde D."/>
            <person name="Babiker R."/>
            <person name="Drula E."/>
            <person name="Ayuso-Fernandez I."/>
            <person name="Pacheco R."/>
            <person name="Padilla G."/>
            <person name="Ferreira P."/>
            <person name="Barriuso J."/>
            <person name="Kellner H."/>
            <person name="Castanera R."/>
            <person name="Alfaro M."/>
            <person name="Ramirez L."/>
            <person name="Pisabarro A.G."/>
            <person name="Kuo A."/>
            <person name="Tritt A."/>
            <person name="Lipzen A."/>
            <person name="He G."/>
            <person name="Yan M."/>
            <person name="Ng V."/>
            <person name="Cullen D."/>
            <person name="Martin F."/>
            <person name="Rosso M.-N."/>
            <person name="Henrissat B."/>
            <person name="Hibbett D."/>
            <person name="Martinez A.T."/>
            <person name="Grigoriev I.V."/>
        </authorList>
    </citation>
    <scope>NUCLEOTIDE SEQUENCE</scope>
    <source>
        <strain evidence="2">ATCC 90797</strain>
    </source>
</reference>
<evidence type="ECO:0000313" key="3">
    <source>
        <dbReference type="Proteomes" id="UP000807025"/>
    </source>
</evidence>
<protein>
    <submittedName>
        <fullName evidence="2">Uncharacterized protein</fullName>
    </submittedName>
</protein>
<evidence type="ECO:0000313" key="2">
    <source>
        <dbReference type="EMBL" id="KAF9491514.1"/>
    </source>
</evidence>
<feature type="compositionally biased region" description="Low complexity" evidence="1">
    <location>
        <begin position="108"/>
        <end position="125"/>
    </location>
</feature>
<keyword evidence="3" id="KW-1185">Reference proteome</keyword>
<organism evidence="2 3">
    <name type="scientific">Pleurotus eryngii</name>
    <name type="common">Boletus of the steppes</name>
    <dbReference type="NCBI Taxonomy" id="5323"/>
    <lineage>
        <taxon>Eukaryota</taxon>
        <taxon>Fungi</taxon>
        <taxon>Dikarya</taxon>
        <taxon>Basidiomycota</taxon>
        <taxon>Agaricomycotina</taxon>
        <taxon>Agaricomycetes</taxon>
        <taxon>Agaricomycetidae</taxon>
        <taxon>Agaricales</taxon>
        <taxon>Pleurotineae</taxon>
        <taxon>Pleurotaceae</taxon>
        <taxon>Pleurotus</taxon>
    </lineage>
</organism>
<dbReference type="EMBL" id="MU154617">
    <property type="protein sequence ID" value="KAF9491514.1"/>
    <property type="molecule type" value="Genomic_DNA"/>
</dbReference>
<dbReference type="AlphaFoldDB" id="A0A9P6DC85"/>
<evidence type="ECO:0000256" key="1">
    <source>
        <dbReference type="SAM" id="MobiDB-lite"/>
    </source>
</evidence>
<dbReference type="Proteomes" id="UP000807025">
    <property type="component" value="Unassembled WGS sequence"/>
</dbReference>
<gene>
    <name evidence="2" type="ORF">BDN71DRAFT_1510282</name>
</gene>
<proteinExistence type="predicted"/>